<comment type="caution">
    <text evidence="1">The sequence shown here is derived from an EMBL/GenBank/DDBJ whole genome shotgun (WGS) entry which is preliminary data.</text>
</comment>
<evidence type="ECO:0000313" key="2">
    <source>
        <dbReference type="Proteomes" id="UP001056120"/>
    </source>
</evidence>
<evidence type="ECO:0000313" key="1">
    <source>
        <dbReference type="EMBL" id="KAI3804797.1"/>
    </source>
</evidence>
<protein>
    <submittedName>
        <fullName evidence="1">Uncharacterized protein</fullName>
    </submittedName>
</protein>
<dbReference type="EMBL" id="CM042026">
    <property type="protein sequence ID" value="KAI3804797.1"/>
    <property type="molecule type" value="Genomic_DNA"/>
</dbReference>
<gene>
    <name evidence="1" type="ORF">L1987_26608</name>
</gene>
<sequence length="197" mass="22557">MNMLSWIIMLFGHTSPVAFSDLALNDVRRLCPCLTIKLFQEFVDEAKPSYVAQSNPQYSYGTYQSYPQYAYGSYHSHVEQQHMNENEEGAGDEEGANDHEEPNPDISFETGQDVQIKSRFSLNGVSIMRQDLSPSSGLILRFLEKRMGFKHRQIRSALRSLPVLDQYQSSVLDLNWSQYKLVIALSVTFSRLMDLMS</sequence>
<proteinExistence type="predicted"/>
<reference evidence="2" key="1">
    <citation type="journal article" date="2022" name="Mol. Ecol. Resour.">
        <title>The genomes of chicory, endive, great burdock and yacon provide insights into Asteraceae palaeo-polyploidization history and plant inulin production.</title>
        <authorList>
            <person name="Fan W."/>
            <person name="Wang S."/>
            <person name="Wang H."/>
            <person name="Wang A."/>
            <person name="Jiang F."/>
            <person name="Liu H."/>
            <person name="Zhao H."/>
            <person name="Xu D."/>
            <person name="Zhang Y."/>
        </authorList>
    </citation>
    <scope>NUCLEOTIDE SEQUENCE [LARGE SCALE GENOMIC DNA]</scope>
    <source>
        <strain evidence="2">cv. Yunnan</strain>
    </source>
</reference>
<organism evidence="1 2">
    <name type="scientific">Smallanthus sonchifolius</name>
    <dbReference type="NCBI Taxonomy" id="185202"/>
    <lineage>
        <taxon>Eukaryota</taxon>
        <taxon>Viridiplantae</taxon>
        <taxon>Streptophyta</taxon>
        <taxon>Embryophyta</taxon>
        <taxon>Tracheophyta</taxon>
        <taxon>Spermatophyta</taxon>
        <taxon>Magnoliopsida</taxon>
        <taxon>eudicotyledons</taxon>
        <taxon>Gunneridae</taxon>
        <taxon>Pentapetalae</taxon>
        <taxon>asterids</taxon>
        <taxon>campanulids</taxon>
        <taxon>Asterales</taxon>
        <taxon>Asteraceae</taxon>
        <taxon>Asteroideae</taxon>
        <taxon>Heliantheae alliance</taxon>
        <taxon>Millerieae</taxon>
        <taxon>Smallanthus</taxon>
    </lineage>
</organism>
<name>A0ACB9IAH5_9ASTR</name>
<accession>A0ACB9IAH5</accession>
<keyword evidence="2" id="KW-1185">Reference proteome</keyword>
<reference evidence="1 2" key="2">
    <citation type="journal article" date="2022" name="Mol. Ecol. Resour.">
        <title>The genomes of chicory, endive, great burdock and yacon provide insights into Asteraceae paleo-polyploidization history and plant inulin production.</title>
        <authorList>
            <person name="Fan W."/>
            <person name="Wang S."/>
            <person name="Wang H."/>
            <person name="Wang A."/>
            <person name="Jiang F."/>
            <person name="Liu H."/>
            <person name="Zhao H."/>
            <person name="Xu D."/>
            <person name="Zhang Y."/>
        </authorList>
    </citation>
    <scope>NUCLEOTIDE SEQUENCE [LARGE SCALE GENOMIC DNA]</scope>
    <source>
        <strain evidence="2">cv. Yunnan</strain>
        <tissue evidence="1">Leaves</tissue>
    </source>
</reference>
<dbReference type="Proteomes" id="UP001056120">
    <property type="component" value="Linkage Group LG09"/>
</dbReference>